<reference evidence="1" key="1">
    <citation type="journal article" date="2021" name="Proc. Natl. Acad. Sci. U.S.A.">
        <title>A Catalog of Tens of Thousands of Viruses from Human Metagenomes Reveals Hidden Associations with Chronic Diseases.</title>
        <authorList>
            <person name="Tisza M.J."/>
            <person name="Buck C.B."/>
        </authorList>
    </citation>
    <scope>NUCLEOTIDE SEQUENCE</scope>
    <source>
        <strain evidence="1">Ctu3o5</strain>
    </source>
</reference>
<accession>A0A8S5U1Q3</accession>
<protein>
    <submittedName>
        <fullName evidence="1">Uncharacterized protein</fullName>
    </submittedName>
</protein>
<organism evidence="1">
    <name type="scientific">Myoviridae sp. ctu3o5</name>
    <dbReference type="NCBI Taxonomy" id="2825198"/>
    <lineage>
        <taxon>Viruses</taxon>
        <taxon>Duplodnaviria</taxon>
        <taxon>Heunggongvirae</taxon>
        <taxon>Uroviricota</taxon>
        <taxon>Caudoviricetes</taxon>
    </lineage>
</organism>
<dbReference type="EMBL" id="BK015984">
    <property type="protein sequence ID" value="DAF88358.1"/>
    <property type="molecule type" value="Genomic_DNA"/>
</dbReference>
<evidence type="ECO:0000313" key="1">
    <source>
        <dbReference type="EMBL" id="DAF88358.1"/>
    </source>
</evidence>
<proteinExistence type="predicted"/>
<name>A0A8S5U1Q3_9CAUD</name>
<sequence>MIGVQFIVRWNDGGKVHSRAYDDENVARKAKKWLMENGAQNIDIAVRINKKQVEEDKTQ</sequence>